<dbReference type="EMBL" id="FOLO01000012">
    <property type="protein sequence ID" value="SFC58865.1"/>
    <property type="molecule type" value="Genomic_DNA"/>
</dbReference>
<sequence>MRAHLDLQGKIMMPIHNGTFDLAFHAWYDPFEQITAQAKLNMVELTTPIMGQVITAQTKKVGNLWWRK</sequence>
<gene>
    <name evidence="1" type="ORF">SAMN02745724_02048</name>
</gene>
<dbReference type="AlphaFoldDB" id="A0A1I1KEB6"/>
<keyword evidence="2" id="KW-1185">Reference proteome</keyword>
<dbReference type="STRING" id="1123010.SAMN02745724_02048"/>
<organism evidence="1 2">
    <name type="scientific">Pseudoalteromonas denitrificans DSM 6059</name>
    <dbReference type="NCBI Taxonomy" id="1123010"/>
    <lineage>
        <taxon>Bacteria</taxon>
        <taxon>Pseudomonadati</taxon>
        <taxon>Pseudomonadota</taxon>
        <taxon>Gammaproteobacteria</taxon>
        <taxon>Alteromonadales</taxon>
        <taxon>Pseudoalteromonadaceae</taxon>
        <taxon>Pseudoalteromonas</taxon>
    </lineage>
</organism>
<evidence type="ECO:0008006" key="3">
    <source>
        <dbReference type="Google" id="ProtNLM"/>
    </source>
</evidence>
<reference evidence="1 2" key="1">
    <citation type="submission" date="2016-10" db="EMBL/GenBank/DDBJ databases">
        <authorList>
            <person name="de Groot N.N."/>
        </authorList>
    </citation>
    <scope>NUCLEOTIDE SEQUENCE [LARGE SCALE GENOMIC DNA]</scope>
    <source>
        <strain evidence="1 2">DSM 6059</strain>
    </source>
</reference>
<evidence type="ECO:0000313" key="2">
    <source>
        <dbReference type="Proteomes" id="UP000198862"/>
    </source>
</evidence>
<proteinExistence type="predicted"/>
<evidence type="ECO:0000313" key="1">
    <source>
        <dbReference type="EMBL" id="SFC58865.1"/>
    </source>
</evidence>
<accession>A0A1I1KEB6</accession>
<protein>
    <recommendedName>
        <fullName evidence="3">Hydrolase</fullName>
    </recommendedName>
</protein>
<dbReference type="Proteomes" id="UP000198862">
    <property type="component" value="Unassembled WGS sequence"/>
</dbReference>
<name>A0A1I1KEB6_9GAMM</name>